<dbReference type="Proteomes" id="UP001549921">
    <property type="component" value="Unassembled WGS sequence"/>
</dbReference>
<dbReference type="SUPFAM" id="SSF50814">
    <property type="entry name" value="Lipocalins"/>
    <property type="match status" value="1"/>
</dbReference>
<organism evidence="2 3">
    <name type="scientific">Loxostege sticticalis</name>
    <name type="common">Beet webworm moth</name>
    <dbReference type="NCBI Taxonomy" id="481309"/>
    <lineage>
        <taxon>Eukaryota</taxon>
        <taxon>Metazoa</taxon>
        <taxon>Ecdysozoa</taxon>
        <taxon>Arthropoda</taxon>
        <taxon>Hexapoda</taxon>
        <taxon>Insecta</taxon>
        <taxon>Pterygota</taxon>
        <taxon>Neoptera</taxon>
        <taxon>Endopterygota</taxon>
        <taxon>Lepidoptera</taxon>
        <taxon>Glossata</taxon>
        <taxon>Ditrysia</taxon>
        <taxon>Pyraloidea</taxon>
        <taxon>Crambidae</taxon>
        <taxon>Pyraustinae</taxon>
        <taxon>Loxostege</taxon>
    </lineage>
</organism>
<evidence type="ECO:0000256" key="1">
    <source>
        <dbReference type="SAM" id="SignalP"/>
    </source>
</evidence>
<reference evidence="2 3" key="1">
    <citation type="submission" date="2024-06" db="EMBL/GenBank/DDBJ databases">
        <title>A chromosome-level genome assembly of beet webworm, Loxostege sticticalis.</title>
        <authorList>
            <person name="Zhang Y."/>
        </authorList>
    </citation>
    <scope>NUCLEOTIDE SEQUENCE [LARGE SCALE GENOMIC DNA]</scope>
    <source>
        <strain evidence="2">AQ028</strain>
        <tissue evidence="2">Male pupae</tissue>
    </source>
</reference>
<feature type="signal peptide" evidence="1">
    <location>
        <begin position="1"/>
        <end position="19"/>
    </location>
</feature>
<gene>
    <name evidence="2" type="ORF">ABMA28_002960</name>
</gene>
<evidence type="ECO:0000313" key="2">
    <source>
        <dbReference type="EMBL" id="KAL0830854.1"/>
    </source>
</evidence>
<comment type="caution">
    <text evidence="2">The sequence shown here is derived from an EMBL/GenBank/DDBJ whole genome shotgun (WGS) entry which is preliminary data.</text>
</comment>
<keyword evidence="1" id="KW-0732">Signal</keyword>
<accession>A0ABD0SYL7</accession>
<dbReference type="Gene3D" id="2.40.128.20">
    <property type="match status" value="1"/>
</dbReference>
<proteinExistence type="predicted"/>
<evidence type="ECO:0000313" key="3">
    <source>
        <dbReference type="Proteomes" id="UP001549921"/>
    </source>
</evidence>
<dbReference type="EMBL" id="JBEDNZ010000013">
    <property type="protein sequence ID" value="KAL0830854.1"/>
    <property type="molecule type" value="Genomic_DNA"/>
</dbReference>
<dbReference type="AlphaFoldDB" id="A0ABD0SYL7"/>
<dbReference type="InterPro" id="IPR012674">
    <property type="entry name" value="Calycin"/>
</dbReference>
<feature type="chain" id="PRO_5044812664" evidence="1">
    <location>
        <begin position="20"/>
        <end position="204"/>
    </location>
</feature>
<protein>
    <submittedName>
        <fullName evidence="2">Uncharacterized protein</fullName>
    </submittedName>
</protein>
<sequence length="204" mass="23816">MQTPLSLLVFISLVKNSLSLSEVDQECVNRRTNRESFNNDELLGKWYRIVHFNPAMNSSSEFCKRVTFTKANQDDISRYKAKYYRQTVPYNLDDNPVLVKDTSGLCDGMLVGYKRAKFFVMDPNIHAFLPEGYSAQVYIPLSDKFVLFYECRLRRIMIDLLSRDKHPSENELKAVIAKVRDLKYMPQARFCALPKAPEYFEIEL</sequence>
<name>A0ABD0SYL7_LOXSC</name>